<dbReference type="EMBL" id="JARLKZ010000014">
    <property type="protein sequence ID" value="MEC0241912.1"/>
    <property type="molecule type" value="Genomic_DNA"/>
</dbReference>
<evidence type="ECO:0008006" key="3">
    <source>
        <dbReference type="Google" id="ProtNLM"/>
    </source>
</evidence>
<evidence type="ECO:0000313" key="1">
    <source>
        <dbReference type="EMBL" id="MEC0241912.1"/>
    </source>
</evidence>
<proteinExistence type="predicted"/>
<dbReference type="Proteomes" id="UP001344632">
    <property type="component" value="Unassembled WGS sequence"/>
</dbReference>
<evidence type="ECO:0000313" key="2">
    <source>
        <dbReference type="Proteomes" id="UP001344632"/>
    </source>
</evidence>
<name>A0ABU6GUT2_9BACL</name>
<organism evidence="1 2">
    <name type="scientific">Paenibacillus dokdonensis</name>
    <dbReference type="NCBI Taxonomy" id="2567944"/>
    <lineage>
        <taxon>Bacteria</taxon>
        <taxon>Bacillati</taxon>
        <taxon>Bacillota</taxon>
        <taxon>Bacilli</taxon>
        <taxon>Bacillales</taxon>
        <taxon>Paenibacillaceae</taxon>
        <taxon>Paenibacillus</taxon>
    </lineage>
</organism>
<gene>
    <name evidence="1" type="ORF">P4H66_19025</name>
</gene>
<comment type="caution">
    <text evidence="1">The sequence shown here is derived from an EMBL/GenBank/DDBJ whole genome shotgun (WGS) entry which is preliminary data.</text>
</comment>
<dbReference type="RefSeq" id="WP_326089643.1">
    <property type="nucleotide sequence ID" value="NZ_JARLKZ010000014.1"/>
</dbReference>
<sequence>MFDPTIFDNLKVAFENQLYDLDNIDGRIRINSRTDRMEMSVMSREFSIRFALTDNPAISAEIRLEAGLADLAAEILEMKGDQPGCLLRIRFDLMVSHVEAECGLIEHTLKGIWPEVPLVQTLSRVYGEDPNSYKNESELRFQRKIDEEQMEDIPELISHVLMTLDELSSHLSA</sequence>
<keyword evidence="2" id="KW-1185">Reference proteome</keyword>
<accession>A0ABU6GUT2</accession>
<protein>
    <recommendedName>
        <fullName evidence="3">Group-specific protein</fullName>
    </recommendedName>
</protein>
<reference evidence="1 2" key="1">
    <citation type="submission" date="2023-03" db="EMBL/GenBank/DDBJ databases">
        <title>Bacillus Genome Sequencing.</title>
        <authorList>
            <person name="Dunlap C."/>
        </authorList>
    </citation>
    <scope>NUCLEOTIDE SEQUENCE [LARGE SCALE GENOMIC DNA]</scope>
    <source>
        <strain evidence="1 2">BD-525</strain>
    </source>
</reference>